<protein>
    <submittedName>
        <fullName evidence="1">Uncharacterized protein</fullName>
    </submittedName>
</protein>
<proteinExistence type="predicted"/>
<accession>A0A0E9RN23</accession>
<organism evidence="1">
    <name type="scientific">Anguilla anguilla</name>
    <name type="common">European freshwater eel</name>
    <name type="synonym">Muraena anguilla</name>
    <dbReference type="NCBI Taxonomy" id="7936"/>
    <lineage>
        <taxon>Eukaryota</taxon>
        <taxon>Metazoa</taxon>
        <taxon>Chordata</taxon>
        <taxon>Craniata</taxon>
        <taxon>Vertebrata</taxon>
        <taxon>Euteleostomi</taxon>
        <taxon>Actinopterygii</taxon>
        <taxon>Neopterygii</taxon>
        <taxon>Teleostei</taxon>
        <taxon>Anguilliformes</taxon>
        <taxon>Anguillidae</taxon>
        <taxon>Anguilla</taxon>
    </lineage>
</organism>
<evidence type="ECO:0000313" key="1">
    <source>
        <dbReference type="EMBL" id="JAH30494.1"/>
    </source>
</evidence>
<reference evidence="1" key="1">
    <citation type="submission" date="2014-11" db="EMBL/GenBank/DDBJ databases">
        <authorList>
            <person name="Amaro Gonzalez C."/>
        </authorList>
    </citation>
    <scope>NUCLEOTIDE SEQUENCE</scope>
</reference>
<sequence length="21" mass="2418">MFSDFLTLVIDLMSVNMLSLK</sequence>
<name>A0A0E9RN23_ANGAN</name>
<dbReference type="EMBL" id="GBXM01078083">
    <property type="protein sequence ID" value="JAH30494.1"/>
    <property type="molecule type" value="Transcribed_RNA"/>
</dbReference>
<reference evidence="1" key="2">
    <citation type="journal article" date="2015" name="Fish Shellfish Immunol.">
        <title>Early steps in the European eel (Anguilla anguilla)-Vibrio vulnificus interaction in the gills: Role of the RtxA13 toxin.</title>
        <authorList>
            <person name="Callol A."/>
            <person name="Pajuelo D."/>
            <person name="Ebbesson L."/>
            <person name="Teles M."/>
            <person name="MacKenzie S."/>
            <person name="Amaro C."/>
        </authorList>
    </citation>
    <scope>NUCLEOTIDE SEQUENCE</scope>
</reference>
<dbReference type="AlphaFoldDB" id="A0A0E9RN23"/>